<evidence type="ECO:0000313" key="3">
    <source>
        <dbReference type="Proteomes" id="UP000007014"/>
    </source>
</evidence>
<evidence type="ECO:0000256" key="1">
    <source>
        <dbReference type="SAM" id="MobiDB-lite"/>
    </source>
</evidence>
<dbReference type="GeneID" id="16996716"/>
<accession>M1UWA0</accession>
<dbReference type="InterPro" id="IPR003837">
    <property type="entry name" value="GatC"/>
</dbReference>
<name>M1UWA0_CYAM1</name>
<reference evidence="2 3" key="2">
    <citation type="journal article" date="2007" name="BMC Biol.">
        <title>A 100%-complete sequence reveals unusually simple genomic features in the hot-spring red alga Cyanidioschyzon merolae.</title>
        <authorList>
            <person name="Nozaki H."/>
            <person name="Takano H."/>
            <person name="Misumi O."/>
            <person name="Terasawa K."/>
            <person name="Matsuzaki M."/>
            <person name="Maruyama S."/>
            <person name="Nishida K."/>
            <person name="Yagisawa F."/>
            <person name="Yoshida Y."/>
            <person name="Fujiwara T."/>
            <person name="Takio S."/>
            <person name="Tamura K."/>
            <person name="Chung S.J."/>
            <person name="Nakamura S."/>
            <person name="Kuroiwa H."/>
            <person name="Tanaka K."/>
            <person name="Sato N."/>
            <person name="Kuroiwa T."/>
        </authorList>
    </citation>
    <scope>NUCLEOTIDE SEQUENCE [LARGE SCALE GENOMIC DNA]</scope>
    <source>
        <strain evidence="2 3">10D</strain>
    </source>
</reference>
<proteinExistence type="predicted"/>
<organism evidence="2 3">
    <name type="scientific">Cyanidioschyzon merolae (strain NIES-3377 / 10D)</name>
    <name type="common">Unicellular red alga</name>
    <dbReference type="NCBI Taxonomy" id="280699"/>
    <lineage>
        <taxon>Eukaryota</taxon>
        <taxon>Rhodophyta</taxon>
        <taxon>Bangiophyceae</taxon>
        <taxon>Cyanidiales</taxon>
        <taxon>Cyanidiaceae</taxon>
        <taxon>Cyanidioschyzon</taxon>
    </lineage>
</organism>
<dbReference type="GO" id="GO:0006450">
    <property type="term" value="P:regulation of translational fidelity"/>
    <property type="evidence" value="ECO:0007669"/>
    <property type="project" value="InterPro"/>
</dbReference>
<dbReference type="RefSeq" id="XP_005538472.1">
    <property type="nucleotide sequence ID" value="XM_005538415.1"/>
</dbReference>
<dbReference type="Proteomes" id="UP000007014">
    <property type="component" value="Chromosome 18"/>
</dbReference>
<dbReference type="Gene3D" id="1.10.20.60">
    <property type="entry name" value="Glu-tRNAGln amidotransferase C subunit, N-terminal domain"/>
    <property type="match status" value="1"/>
</dbReference>
<evidence type="ECO:0000313" key="2">
    <source>
        <dbReference type="EMBL" id="BAM82436.1"/>
    </source>
</evidence>
<sequence>MTGTGFASVVAQRHAVQWLLRWRHGGTETRVARQLPHQWLQHAAASRSRRQQRCLCARASGSSDGDEPKTSPQVSAVRVDRSLVERTARLANLEYSEEELEALVPAFQGMLQFVETLRLAESADESEAESTVWTPTSARSWRDLRPDVVTEFGDREAIRAQFPAREHDLLRVPRVIGGDGDESQ</sequence>
<protein>
    <recommendedName>
        <fullName evidence="4">Glutamyl-tRNA(Gln) amidotransferase subunit C, mitochondrial</fullName>
    </recommendedName>
</protein>
<keyword evidence="3" id="KW-1185">Reference proteome</keyword>
<feature type="region of interest" description="Disordered" evidence="1">
    <location>
        <begin position="55"/>
        <end position="76"/>
    </location>
</feature>
<reference evidence="2 3" key="1">
    <citation type="journal article" date="2004" name="Nature">
        <title>Genome sequence of the ultrasmall unicellular red alga Cyanidioschyzon merolae 10D.</title>
        <authorList>
            <person name="Matsuzaki M."/>
            <person name="Misumi O."/>
            <person name="Shin-i T."/>
            <person name="Maruyama S."/>
            <person name="Takahara M."/>
            <person name="Miyagishima S."/>
            <person name="Mori T."/>
            <person name="Nishida K."/>
            <person name="Yagisawa F."/>
            <person name="Nishida K."/>
            <person name="Yoshida Y."/>
            <person name="Nishimura Y."/>
            <person name="Nakao S."/>
            <person name="Kobayashi T."/>
            <person name="Momoyama Y."/>
            <person name="Higashiyama T."/>
            <person name="Minoda A."/>
            <person name="Sano M."/>
            <person name="Nomoto H."/>
            <person name="Oishi K."/>
            <person name="Hayashi H."/>
            <person name="Ohta F."/>
            <person name="Nishizaka S."/>
            <person name="Haga S."/>
            <person name="Miura S."/>
            <person name="Morishita T."/>
            <person name="Kabeya Y."/>
            <person name="Terasawa K."/>
            <person name="Suzuki Y."/>
            <person name="Ishii Y."/>
            <person name="Asakawa S."/>
            <person name="Takano H."/>
            <person name="Ohta N."/>
            <person name="Kuroiwa H."/>
            <person name="Tanaka K."/>
            <person name="Shimizu N."/>
            <person name="Sugano S."/>
            <person name="Sato N."/>
            <person name="Nozaki H."/>
            <person name="Ogasawara N."/>
            <person name="Kohara Y."/>
            <person name="Kuroiwa T."/>
        </authorList>
    </citation>
    <scope>NUCLEOTIDE SEQUENCE [LARGE SCALE GENOMIC DNA]</scope>
    <source>
        <strain evidence="2 3">10D</strain>
    </source>
</reference>
<dbReference type="KEGG" id="cme:CYME_CMR196C"/>
<dbReference type="SUPFAM" id="SSF141000">
    <property type="entry name" value="Glu-tRNAGln amidotransferase C subunit"/>
    <property type="match status" value="1"/>
</dbReference>
<dbReference type="InterPro" id="IPR036113">
    <property type="entry name" value="Asp/Glu-ADT_sf_sub_c"/>
</dbReference>
<dbReference type="EMBL" id="AP006500">
    <property type="protein sequence ID" value="BAM82436.1"/>
    <property type="molecule type" value="Genomic_DNA"/>
</dbReference>
<dbReference type="Pfam" id="PF02686">
    <property type="entry name" value="GatC"/>
    <property type="match status" value="1"/>
</dbReference>
<dbReference type="AlphaFoldDB" id="M1UWA0"/>
<evidence type="ECO:0008006" key="4">
    <source>
        <dbReference type="Google" id="ProtNLM"/>
    </source>
</evidence>
<dbReference type="OrthoDB" id="2020502at2759"/>
<gene>
    <name evidence="2" type="ORF">CYME_CMR196C</name>
</gene>